<dbReference type="InterPro" id="IPR028098">
    <property type="entry name" value="Glyco_trans_4-like_N"/>
</dbReference>
<evidence type="ECO:0000259" key="2">
    <source>
        <dbReference type="Pfam" id="PF13579"/>
    </source>
</evidence>
<organism evidence="3">
    <name type="scientific">freshwater metagenome</name>
    <dbReference type="NCBI Taxonomy" id="449393"/>
    <lineage>
        <taxon>unclassified sequences</taxon>
        <taxon>metagenomes</taxon>
        <taxon>ecological metagenomes</taxon>
    </lineage>
</organism>
<gene>
    <name evidence="3" type="ORF">UFOPK3837_00085</name>
</gene>
<feature type="domain" description="Glycosyltransferase subfamily 4-like N-terminal" evidence="2">
    <location>
        <begin position="208"/>
        <end position="391"/>
    </location>
</feature>
<dbReference type="PANTHER" id="PTHR45947">
    <property type="entry name" value="SULFOQUINOVOSYL TRANSFERASE SQD2"/>
    <property type="match status" value="1"/>
</dbReference>
<sequence>MELVKLPRALAGAGYRWFRSNPRQVLLGGAIVSVASVALVSEALRLPAAILSATAFAGYALLQIYGNARRQVETELVRALYQNNPLPTFSKRVLRTIESNFIQKNRVFEADRLIGLYDCLDQIRPAWILKLARSLSIRGYYRVSKNYYSHLAKRPRYAKVATEVVTLQKRIDMIASNFKVSLPKAKIKPIQGRVLHVVKQTVLDKQAGYTIRTHKIARAQAELGVDVHVVGQYGFGNGIAEKVVDGVTYHSLANGRKVLHGSDMDWFNKNTKALAALAKELRPEYLHAASDFLNAAAANFAGRSLGIKVIYELRGFWEETFMSSFTSRFGNDVKPLDDEGNETLPDSYALRQASEAKWALASDYVLTLAPTMQERIESYGVPASRISLVPNAVDPEEFKPLVRDSAMVERLGLTKDHLIIGYVSSLSSYEGVDLLIEAVARLKRENPKKKLALVVVGGGKELPRLRELAAATKFSEIMLLGQVPHNEVTSYYSIIDIFVVPRLPYEVCHLVTPLKPYEAMAMGKTLVMSDVRALAAIAAESKAAVTFEAGNPDSLKDLLLELANNPKLRKQLGDRATKWVRKDRTWMQVAKVTVGVYAKLRKA</sequence>
<evidence type="ECO:0000259" key="1">
    <source>
        <dbReference type="Pfam" id="PF00534"/>
    </source>
</evidence>
<name>A0A6J7JR41_9ZZZZ</name>
<dbReference type="PANTHER" id="PTHR45947:SF3">
    <property type="entry name" value="SULFOQUINOVOSYL TRANSFERASE SQD2"/>
    <property type="match status" value="1"/>
</dbReference>
<dbReference type="InterPro" id="IPR050194">
    <property type="entry name" value="Glycosyltransferase_grp1"/>
</dbReference>
<evidence type="ECO:0000313" key="3">
    <source>
        <dbReference type="EMBL" id="CAB4945377.1"/>
    </source>
</evidence>
<dbReference type="InterPro" id="IPR001296">
    <property type="entry name" value="Glyco_trans_1"/>
</dbReference>
<dbReference type="Gene3D" id="3.40.50.2000">
    <property type="entry name" value="Glycogen Phosphorylase B"/>
    <property type="match status" value="2"/>
</dbReference>
<dbReference type="Pfam" id="PF00534">
    <property type="entry name" value="Glycos_transf_1"/>
    <property type="match status" value="1"/>
</dbReference>
<proteinExistence type="predicted"/>
<dbReference type="CDD" id="cd03794">
    <property type="entry name" value="GT4_WbuB-like"/>
    <property type="match status" value="1"/>
</dbReference>
<accession>A0A6J7JR41</accession>
<dbReference type="EMBL" id="CAFBNO010000001">
    <property type="protein sequence ID" value="CAB4945377.1"/>
    <property type="molecule type" value="Genomic_DNA"/>
</dbReference>
<dbReference type="GO" id="GO:0016757">
    <property type="term" value="F:glycosyltransferase activity"/>
    <property type="evidence" value="ECO:0007669"/>
    <property type="project" value="InterPro"/>
</dbReference>
<feature type="domain" description="Glycosyl transferase family 1" evidence="1">
    <location>
        <begin position="410"/>
        <end position="579"/>
    </location>
</feature>
<reference evidence="3" key="1">
    <citation type="submission" date="2020-05" db="EMBL/GenBank/DDBJ databases">
        <authorList>
            <person name="Chiriac C."/>
            <person name="Salcher M."/>
            <person name="Ghai R."/>
            <person name="Kavagutti S V."/>
        </authorList>
    </citation>
    <scope>NUCLEOTIDE SEQUENCE</scope>
</reference>
<protein>
    <submittedName>
        <fullName evidence="3">Unannotated protein</fullName>
    </submittedName>
</protein>
<dbReference type="Pfam" id="PF13579">
    <property type="entry name" value="Glyco_trans_4_4"/>
    <property type="match status" value="1"/>
</dbReference>
<dbReference type="SUPFAM" id="SSF53756">
    <property type="entry name" value="UDP-Glycosyltransferase/glycogen phosphorylase"/>
    <property type="match status" value="1"/>
</dbReference>
<dbReference type="AlphaFoldDB" id="A0A6J7JR41"/>